<evidence type="ECO:0000256" key="8">
    <source>
        <dbReference type="SAM" id="SignalP"/>
    </source>
</evidence>
<evidence type="ECO:0000256" key="7">
    <source>
        <dbReference type="PIRSR" id="PIRSR601461-1"/>
    </source>
</evidence>
<evidence type="ECO:0000256" key="1">
    <source>
        <dbReference type="ARBA" id="ARBA00007447"/>
    </source>
</evidence>
<reference evidence="10 11" key="1">
    <citation type="journal article" date="2023" name="Hortic Res">
        <title>Pangenome of water caltrop reveals structural variations and asymmetric subgenome divergence after allopolyploidization.</title>
        <authorList>
            <person name="Zhang X."/>
            <person name="Chen Y."/>
            <person name="Wang L."/>
            <person name="Yuan Y."/>
            <person name="Fang M."/>
            <person name="Shi L."/>
            <person name="Lu R."/>
            <person name="Comes H.P."/>
            <person name="Ma Y."/>
            <person name="Chen Y."/>
            <person name="Huang G."/>
            <person name="Zhou Y."/>
            <person name="Zheng Z."/>
            <person name="Qiu Y."/>
        </authorList>
    </citation>
    <scope>NUCLEOTIDE SEQUENCE [LARGE SCALE GENOMIC DNA]</scope>
    <source>
        <strain evidence="10">F231</strain>
    </source>
</reference>
<keyword evidence="5" id="KW-0378">Hydrolase</keyword>
<sequence length="494" mass="52661">MDTYTSRHRYGVSALLRLLALSSLLVGTLCEELASTHHTIEVSSLIPSVSCKTSSSKGSGKASSLKVAHKHGPCAAEGRLAAGGVQQPAHDEILREDQSRVEIINSRLVQRTASLVGPNRVRQSVADLPAKSGKTVGSGNYVVTVGLGTPKEDLTLIFDTGSDITWTQCKPCVRYCYQQRDPIFDPSASTSYLNISCTSASCSRLATATGNIPGCSSSTCVYGIQYGDRSFSVGFFGKEKLTITPTDTFDSFMFGCGQNNQGLFGSSAGLLGLGRDTLSIVEQTAAKYGRYFSYCLPSSTASTGYLTFGRPSTYNGHFGRTSVFPVSLKFTPLSTLSQSGTFYGITIQAVYVGGKKLSIPSSTFSNAPSIIDSGTVITRLPPTVYTALRDAFKQEMTKYPTAPALSILDTCYDFSNYTTVDIPKVGFSFAGDVYIDLHSVGIMYTASTSQVCLAFAANGVDADVLIYGNVQQLKFEIVYDVGAMKLGFAPDGCA</sequence>
<evidence type="ECO:0000313" key="10">
    <source>
        <dbReference type="EMBL" id="KAK4797792.1"/>
    </source>
</evidence>
<feature type="signal peptide" evidence="8">
    <location>
        <begin position="1"/>
        <end position="30"/>
    </location>
</feature>
<comment type="caution">
    <text evidence="10">The sequence shown here is derived from an EMBL/GenBank/DDBJ whole genome shotgun (WGS) entry which is preliminary data.</text>
</comment>
<dbReference type="EMBL" id="JAXQNO010000005">
    <property type="protein sequence ID" value="KAK4797792.1"/>
    <property type="molecule type" value="Genomic_DNA"/>
</dbReference>
<feature type="domain" description="Peptidase A1" evidence="9">
    <location>
        <begin position="141"/>
        <end position="489"/>
    </location>
</feature>
<dbReference type="PRINTS" id="PR00792">
    <property type="entry name" value="PEPSIN"/>
</dbReference>
<dbReference type="CDD" id="cd05472">
    <property type="entry name" value="cnd41_like"/>
    <property type="match status" value="1"/>
</dbReference>
<dbReference type="AlphaFoldDB" id="A0AAN7RCJ2"/>
<dbReference type="Gene3D" id="2.40.70.10">
    <property type="entry name" value="Acid Proteases"/>
    <property type="match status" value="2"/>
</dbReference>
<protein>
    <recommendedName>
        <fullName evidence="9">Peptidase A1 domain-containing protein</fullName>
    </recommendedName>
</protein>
<dbReference type="Pfam" id="PF14543">
    <property type="entry name" value="TAXi_N"/>
    <property type="match status" value="1"/>
</dbReference>
<evidence type="ECO:0000256" key="6">
    <source>
        <dbReference type="ARBA" id="ARBA00023157"/>
    </source>
</evidence>
<feature type="chain" id="PRO_5043047338" description="Peptidase A1 domain-containing protein" evidence="8">
    <location>
        <begin position="31"/>
        <end position="494"/>
    </location>
</feature>
<keyword evidence="2" id="KW-0645">Protease</keyword>
<keyword evidence="11" id="KW-1185">Reference proteome</keyword>
<keyword evidence="4" id="KW-0064">Aspartyl protease</keyword>
<dbReference type="PANTHER" id="PTHR13683:SF750">
    <property type="entry name" value="ASPARTYL PROTEASE AED1"/>
    <property type="match status" value="1"/>
</dbReference>
<dbReference type="FunFam" id="2.40.70.10:FF:000021">
    <property type="entry name" value="Aspartyl protease AED1"/>
    <property type="match status" value="1"/>
</dbReference>
<organism evidence="10 11">
    <name type="scientific">Trapa natans</name>
    <name type="common">Water chestnut</name>
    <dbReference type="NCBI Taxonomy" id="22666"/>
    <lineage>
        <taxon>Eukaryota</taxon>
        <taxon>Viridiplantae</taxon>
        <taxon>Streptophyta</taxon>
        <taxon>Embryophyta</taxon>
        <taxon>Tracheophyta</taxon>
        <taxon>Spermatophyta</taxon>
        <taxon>Magnoliopsida</taxon>
        <taxon>eudicotyledons</taxon>
        <taxon>Gunneridae</taxon>
        <taxon>Pentapetalae</taxon>
        <taxon>rosids</taxon>
        <taxon>malvids</taxon>
        <taxon>Myrtales</taxon>
        <taxon>Lythraceae</taxon>
        <taxon>Trapa</taxon>
    </lineage>
</organism>
<dbReference type="InterPro" id="IPR032861">
    <property type="entry name" value="TAXi_N"/>
</dbReference>
<proteinExistence type="inferred from homology"/>
<feature type="active site" evidence="7">
    <location>
        <position position="159"/>
    </location>
</feature>
<name>A0AAN7RCJ2_TRANT</name>
<evidence type="ECO:0000313" key="11">
    <source>
        <dbReference type="Proteomes" id="UP001346149"/>
    </source>
</evidence>
<accession>A0AAN7RCJ2</accession>
<dbReference type="InterPro" id="IPR033121">
    <property type="entry name" value="PEPTIDASE_A1"/>
</dbReference>
<dbReference type="InterPro" id="IPR001461">
    <property type="entry name" value="Aspartic_peptidase_A1"/>
</dbReference>
<dbReference type="FunFam" id="2.40.70.10:FF:000013">
    <property type="entry name" value="Aspartyl protease AED1"/>
    <property type="match status" value="1"/>
</dbReference>
<dbReference type="PROSITE" id="PS51767">
    <property type="entry name" value="PEPTIDASE_A1"/>
    <property type="match status" value="1"/>
</dbReference>
<gene>
    <name evidence="10" type="ORF">SAY86_030118</name>
</gene>
<keyword evidence="6" id="KW-1015">Disulfide bond</keyword>
<dbReference type="Pfam" id="PF14541">
    <property type="entry name" value="TAXi_C"/>
    <property type="match status" value="1"/>
</dbReference>
<dbReference type="InterPro" id="IPR021109">
    <property type="entry name" value="Peptidase_aspartic_dom_sf"/>
</dbReference>
<dbReference type="GO" id="GO:0004190">
    <property type="term" value="F:aspartic-type endopeptidase activity"/>
    <property type="evidence" value="ECO:0007669"/>
    <property type="project" value="UniProtKB-KW"/>
</dbReference>
<evidence type="ECO:0000259" key="9">
    <source>
        <dbReference type="PROSITE" id="PS51767"/>
    </source>
</evidence>
<dbReference type="InterPro" id="IPR033873">
    <property type="entry name" value="CND41-like"/>
</dbReference>
<evidence type="ECO:0000256" key="5">
    <source>
        <dbReference type="ARBA" id="ARBA00022801"/>
    </source>
</evidence>
<dbReference type="PANTHER" id="PTHR13683">
    <property type="entry name" value="ASPARTYL PROTEASES"/>
    <property type="match status" value="1"/>
</dbReference>
<keyword evidence="3 8" id="KW-0732">Signal</keyword>
<evidence type="ECO:0000256" key="3">
    <source>
        <dbReference type="ARBA" id="ARBA00022729"/>
    </source>
</evidence>
<dbReference type="GO" id="GO:0006508">
    <property type="term" value="P:proteolysis"/>
    <property type="evidence" value="ECO:0007669"/>
    <property type="project" value="UniProtKB-KW"/>
</dbReference>
<comment type="similarity">
    <text evidence="1">Belongs to the peptidase A1 family.</text>
</comment>
<dbReference type="Proteomes" id="UP001346149">
    <property type="component" value="Unassembled WGS sequence"/>
</dbReference>
<evidence type="ECO:0000256" key="2">
    <source>
        <dbReference type="ARBA" id="ARBA00022670"/>
    </source>
</evidence>
<feature type="active site" evidence="7">
    <location>
        <position position="372"/>
    </location>
</feature>
<dbReference type="InterPro" id="IPR032799">
    <property type="entry name" value="TAXi_C"/>
</dbReference>
<dbReference type="SUPFAM" id="SSF50630">
    <property type="entry name" value="Acid proteases"/>
    <property type="match status" value="1"/>
</dbReference>
<evidence type="ECO:0000256" key="4">
    <source>
        <dbReference type="ARBA" id="ARBA00022750"/>
    </source>
</evidence>